<sequence>MDGNEANNNLNDAIPCLKLDYRNRNHIHLTKFLELCNIKQIRMNNLKLADKKSSPAEQFQRKLIEISPFLKK</sequence>
<protein>
    <submittedName>
        <fullName evidence="1">Uncharacterized protein</fullName>
    </submittedName>
</protein>
<dbReference type="Proteomes" id="UP000663864">
    <property type="component" value="Unassembled WGS sequence"/>
</dbReference>
<proteinExistence type="predicted"/>
<accession>A0A815P945</accession>
<dbReference type="EMBL" id="CAJNOT010004812">
    <property type="protein sequence ID" value="CAF1446051.1"/>
    <property type="molecule type" value="Genomic_DNA"/>
</dbReference>
<name>A0A815P945_9BILA</name>
<organism evidence="1 3">
    <name type="scientific">Rotaria sordida</name>
    <dbReference type="NCBI Taxonomy" id="392033"/>
    <lineage>
        <taxon>Eukaryota</taxon>
        <taxon>Metazoa</taxon>
        <taxon>Spiralia</taxon>
        <taxon>Gnathifera</taxon>
        <taxon>Rotifera</taxon>
        <taxon>Eurotatoria</taxon>
        <taxon>Bdelloidea</taxon>
        <taxon>Philodinida</taxon>
        <taxon>Philodinidae</taxon>
        <taxon>Rotaria</taxon>
    </lineage>
</organism>
<dbReference type="Proteomes" id="UP000663836">
    <property type="component" value="Unassembled WGS sequence"/>
</dbReference>
<evidence type="ECO:0000313" key="1">
    <source>
        <dbReference type="EMBL" id="CAF1446051.1"/>
    </source>
</evidence>
<evidence type="ECO:0000313" key="2">
    <source>
        <dbReference type="EMBL" id="CAF4221615.1"/>
    </source>
</evidence>
<evidence type="ECO:0000313" key="3">
    <source>
        <dbReference type="Proteomes" id="UP000663864"/>
    </source>
</evidence>
<dbReference type="AlphaFoldDB" id="A0A815P945"/>
<reference evidence="1" key="1">
    <citation type="submission" date="2021-02" db="EMBL/GenBank/DDBJ databases">
        <authorList>
            <person name="Nowell W R."/>
        </authorList>
    </citation>
    <scope>NUCLEOTIDE SEQUENCE</scope>
</reference>
<dbReference type="EMBL" id="CAJOBD010017363">
    <property type="protein sequence ID" value="CAF4221615.1"/>
    <property type="molecule type" value="Genomic_DNA"/>
</dbReference>
<gene>
    <name evidence="2" type="ORF">JBS370_LOCUS37470</name>
    <name evidence="1" type="ORF">ZHD862_LOCUS35051</name>
</gene>
<comment type="caution">
    <text evidence="1">The sequence shown here is derived from an EMBL/GenBank/DDBJ whole genome shotgun (WGS) entry which is preliminary data.</text>
</comment>